<protein>
    <recommendedName>
        <fullName evidence="6">Protein kinase domain-containing protein</fullName>
    </recommendedName>
</protein>
<dbReference type="GO" id="GO:0005776">
    <property type="term" value="C:autophagosome"/>
    <property type="evidence" value="ECO:0007669"/>
    <property type="project" value="TreeGrafter"/>
</dbReference>
<name>A0A813HQR3_POLGL</name>
<evidence type="ECO:0000259" key="6">
    <source>
        <dbReference type="PROSITE" id="PS50011"/>
    </source>
</evidence>
<evidence type="ECO:0000256" key="4">
    <source>
        <dbReference type="ARBA" id="ARBA00022840"/>
    </source>
</evidence>
<dbReference type="PANTHER" id="PTHR24348">
    <property type="entry name" value="SERINE/THREONINE-PROTEIN KINASE UNC-51-RELATED"/>
    <property type="match status" value="1"/>
</dbReference>
<dbReference type="SMART" id="SM00220">
    <property type="entry name" value="S_TKc"/>
    <property type="match status" value="1"/>
</dbReference>
<comment type="caution">
    <text evidence="7">The sequence shown here is derived from an EMBL/GenBank/DDBJ whole genome shotgun (WGS) entry which is preliminary data.</text>
</comment>
<dbReference type="InterPro" id="IPR011009">
    <property type="entry name" value="Kinase-like_dom_sf"/>
</dbReference>
<evidence type="ECO:0000313" key="8">
    <source>
        <dbReference type="Proteomes" id="UP000654075"/>
    </source>
</evidence>
<dbReference type="PROSITE" id="PS50011">
    <property type="entry name" value="PROTEIN_KINASE_DOM"/>
    <property type="match status" value="1"/>
</dbReference>
<dbReference type="GO" id="GO:0000407">
    <property type="term" value="C:phagophore assembly site"/>
    <property type="evidence" value="ECO:0007669"/>
    <property type="project" value="TreeGrafter"/>
</dbReference>
<proteinExistence type="predicted"/>
<dbReference type="GO" id="GO:0005524">
    <property type="term" value="F:ATP binding"/>
    <property type="evidence" value="ECO:0007669"/>
    <property type="project" value="UniProtKB-KW"/>
</dbReference>
<dbReference type="InterPro" id="IPR045269">
    <property type="entry name" value="Atg1-like"/>
</dbReference>
<keyword evidence="4" id="KW-0067">ATP-binding</keyword>
<dbReference type="GO" id="GO:0010506">
    <property type="term" value="P:regulation of autophagy"/>
    <property type="evidence" value="ECO:0007669"/>
    <property type="project" value="InterPro"/>
</dbReference>
<sequence length="732" mass="80607">MMDDLQYHAWLHPLHYAQQEELGGCLFEGSPPTAWQGGGRGQSRLEALEHLTRRVAHCAQPATTALPEREEAAAAEGGLKLLRAQGEGCFVVAGEHDLLVYTRGAVDDVSTATCCGECQLKVPLLHSDVFWSSVPAVRTEAGSSGPLVAHHIVAVAPRSEEVVHSLLEPCLSKVWLLCLRESAVPNYNDNNSNKNENHNNSNNNDNNNDNNKVGLHQFLFQLGKREAIRWDLHSCYELPEGIRFDSQGFAQVCALSREQTPGPEEVEIELAKAGAGQAVDKALNNIRFLSMFSGHPNIVSLLGVYCFHDEQEYVEDDFPPMVSRNLSPDSVRSLSSITPQTALQLCFGGTYHWATVREQCPLGNLGDIVSGCGVLSDMGAVEVMSGVLSALTCLHEKKVVHRNLNPWCILMGSNAQAVLADFRWATNIQDSLAMQKHIGTQGFVAPEVIERAPYGLTVDTFAAGAVFYFLLTAKAPCAEEFDIDSGIPQTGECRIDFATVFQLVSSAVKVLLGVLMSKEPHARPSTRRSFEQCWSLLPPESKRRAQPSHQAFSGLRHNLLQQEEREQRLAGGKQHQQQQQQQKQQQQQQQKQQQKQQQQQQQQKQQQQQQPQDNSSSAPWVPKVWRSTRSSAKANSNHNNNSNNNNNNSSNNNNKNNNKNNNNNSNNSNSNNNSKNKTTAASAAATSVSPPLLPTPPKSERSPSAGRFWQGATAAGRRLDCAVVKCLSRPNK</sequence>
<dbReference type="Proteomes" id="UP000654075">
    <property type="component" value="Unassembled WGS sequence"/>
</dbReference>
<keyword evidence="1" id="KW-0808">Transferase</keyword>
<dbReference type="OrthoDB" id="4062651at2759"/>
<gene>
    <name evidence="7" type="ORF">PGLA1383_LOCUS54766</name>
</gene>
<keyword evidence="3" id="KW-0418">Kinase</keyword>
<evidence type="ECO:0000256" key="1">
    <source>
        <dbReference type="ARBA" id="ARBA00022679"/>
    </source>
</evidence>
<dbReference type="PANTHER" id="PTHR24348:SF22">
    <property type="entry name" value="NON-SPECIFIC SERINE_THREONINE PROTEIN KINASE"/>
    <property type="match status" value="1"/>
</dbReference>
<evidence type="ECO:0000256" key="2">
    <source>
        <dbReference type="ARBA" id="ARBA00022741"/>
    </source>
</evidence>
<feature type="region of interest" description="Disordered" evidence="5">
    <location>
        <begin position="188"/>
        <end position="208"/>
    </location>
</feature>
<dbReference type="SUPFAM" id="SSF56112">
    <property type="entry name" value="Protein kinase-like (PK-like)"/>
    <property type="match status" value="1"/>
</dbReference>
<evidence type="ECO:0000256" key="5">
    <source>
        <dbReference type="SAM" id="MobiDB-lite"/>
    </source>
</evidence>
<dbReference type="InterPro" id="IPR000719">
    <property type="entry name" value="Prot_kinase_dom"/>
</dbReference>
<feature type="region of interest" description="Disordered" evidence="5">
    <location>
        <begin position="627"/>
        <end position="708"/>
    </location>
</feature>
<dbReference type="GO" id="GO:0004674">
    <property type="term" value="F:protein serine/threonine kinase activity"/>
    <property type="evidence" value="ECO:0007669"/>
    <property type="project" value="InterPro"/>
</dbReference>
<dbReference type="GO" id="GO:0016020">
    <property type="term" value="C:membrane"/>
    <property type="evidence" value="ECO:0007669"/>
    <property type="project" value="TreeGrafter"/>
</dbReference>
<dbReference type="Pfam" id="PF00069">
    <property type="entry name" value="Pkinase"/>
    <property type="match status" value="1"/>
</dbReference>
<evidence type="ECO:0000256" key="3">
    <source>
        <dbReference type="ARBA" id="ARBA00022777"/>
    </source>
</evidence>
<organism evidence="7 8">
    <name type="scientific">Polarella glacialis</name>
    <name type="common">Dinoflagellate</name>
    <dbReference type="NCBI Taxonomy" id="89957"/>
    <lineage>
        <taxon>Eukaryota</taxon>
        <taxon>Sar</taxon>
        <taxon>Alveolata</taxon>
        <taxon>Dinophyceae</taxon>
        <taxon>Suessiales</taxon>
        <taxon>Suessiaceae</taxon>
        <taxon>Polarella</taxon>
    </lineage>
</organism>
<dbReference type="GO" id="GO:0005829">
    <property type="term" value="C:cytosol"/>
    <property type="evidence" value="ECO:0007669"/>
    <property type="project" value="TreeGrafter"/>
</dbReference>
<accession>A0A813HQR3</accession>
<feature type="domain" description="Protein kinase" evidence="6">
    <location>
        <begin position="238"/>
        <end position="552"/>
    </location>
</feature>
<dbReference type="AlphaFoldDB" id="A0A813HQR3"/>
<dbReference type="GO" id="GO:0000045">
    <property type="term" value="P:autophagosome assembly"/>
    <property type="evidence" value="ECO:0007669"/>
    <property type="project" value="TreeGrafter"/>
</dbReference>
<reference evidence="7" key="1">
    <citation type="submission" date="2021-02" db="EMBL/GenBank/DDBJ databases">
        <authorList>
            <person name="Dougan E. K."/>
            <person name="Rhodes N."/>
            <person name="Thang M."/>
            <person name="Chan C."/>
        </authorList>
    </citation>
    <scope>NUCLEOTIDE SEQUENCE</scope>
</reference>
<evidence type="ECO:0000313" key="7">
    <source>
        <dbReference type="EMBL" id="CAE8639754.1"/>
    </source>
</evidence>
<dbReference type="Gene3D" id="1.10.510.10">
    <property type="entry name" value="Transferase(Phosphotransferase) domain 1"/>
    <property type="match status" value="1"/>
</dbReference>
<dbReference type="EMBL" id="CAJNNV010032364">
    <property type="protein sequence ID" value="CAE8639754.1"/>
    <property type="molecule type" value="Genomic_DNA"/>
</dbReference>
<keyword evidence="8" id="KW-1185">Reference proteome</keyword>
<feature type="compositionally biased region" description="Low complexity" evidence="5">
    <location>
        <begin position="630"/>
        <end position="690"/>
    </location>
</feature>
<feature type="region of interest" description="Disordered" evidence="5">
    <location>
        <begin position="602"/>
        <end position="621"/>
    </location>
</feature>
<keyword evidence="2" id="KW-0547">Nucleotide-binding</keyword>